<organism evidence="2 3">
    <name type="scientific">Pseudoduganella armeniaca</name>
    <dbReference type="NCBI Taxonomy" id="2072590"/>
    <lineage>
        <taxon>Bacteria</taxon>
        <taxon>Pseudomonadati</taxon>
        <taxon>Pseudomonadota</taxon>
        <taxon>Betaproteobacteria</taxon>
        <taxon>Burkholderiales</taxon>
        <taxon>Oxalobacteraceae</taxon>
        <taxon>Telluria group</taxon>
        <taxon>Pseudoduganella</taxon>
    </lineage>
</organism>
<evidence type="ECO:0000313" key="3">
    <source>
        <dbReference type="Proteomes" id="UP000240505"/>
    </source>
</evidence>
<reference evidence="2 3" key="1">
    <citation type="submission" date="2018-03" db="EMBL/GenBank/DDBJ databases">
        <title>Massilia armeniaca sp. nov., isolated from desert soil.</title>
        <authorList>
            <person name="Huang H."/>
            <person name="Ren M."/>
        </authorList>
    </citation>
    <scope>NUCLEOTIDE SEQUENCE [LARGE SCALE GENOMIC DNA]</scope>
    <source>
        <strain evidence="2 3">ZMN-3</strain>
    </source>
</reference>
<evidence type="ECO:0000313" key="2">
    <source>
        <dbReference type="EMBL" id="AVR98801.1"/>
    </source>
</evidence>
<dbReference type="InterPro" id="IPR029063">
    <property type="entry name" value="SAM-dependent_MTases_sf"/>
</dbReference>
<dbReference type="KEGG" id="masz:C9I28_26575"/>
<proteinExistence type="predicted"/>
<keyword evidence="1" id="KW-0732">Signal</keyword>
<evidence type="ECO:0000256" key="1">
    <source>
        <dbReference type="SAM" id="SignalP"/>
    </source>
</evidence>
<name>A0A2R4CGL2_9BURK</name>
<dbReference type="RefSeq" id="WP_107144126.1">
    <property type="nucleotide sequence ID" value="NZ_CP028324.1"/>
</dbReference>
<keyword evidence="3" id="KW-1185">Reference proteome</keyword>
<dbReference type="EMBL" id="CP028324">
    <property type="protein sequence ID" value="AVR98801.1"/>
    <property type="molecule type" value="Genomic_DNA"/>
</dbReference>
<dbReference type="Gene3D" id="3.40.50.150">
    <property type="entry name" value="Vaccinia Virus protein VP39"/>
    <property type="match status" value="1"/>
</dbReference>
<dbReference type="Proteomes" id="UP000240505">
    <property type="component" value="Chromosome"/>
</dbReference>
<gene>
    <name evidence="2" type="ORF">C9I28_26575</name>
</gene>
<dbReference type="InterPro" id="IPR016980">
    <property type="entry name" value="S-AdoMet-dep_MeTrfase_Alr7345"/>
</dbReference>
<dbReference type="GO" id="GO:0032259">
    <property type="term" value="P:methylation"/>
    <property type="evidence" value="ECO:0007669"/>
    <property type="project" value="UniProtKB-KW"/>
</dbReference>
<dbReference type="OrthoDB" id="9801692at2"/>
<accession>A0A2R4CGL2</accession>
<protein>
    <submittedName>
        <fullName evidence="2">Methyltransferase</fullName>
    </submittedName>
</protein>
<dbReference type="AlphaFoldDB" id="A0A2R4CGL2"/>
<keyword evidence="2" id="KW-0808">Transferase</keyword>
<dbReference type="PIRSF" id="PIRSF031679">
    <property type="entry name" value="Mtase_Alr7345_prd"/>
    <property type="match status" value="1"/>
</dbReference>
<feature type="chain" id="PRO_5015339677" evidence="1">
    <location>
        <begin position="21"/>
        <end position="275"/>
    </location>
</feature>
<dbReference type="SUPFAM" id="SSF53335">
    <property type="entry name" value="S-adenosyl-L-methionine-dependent methyltransferases"/>
    <property type="match status" value="1"/>
</dbReference>
<dbReference type="GO" id="GO:0008168">
    <property type="term" value="F:methyltransferase activity"/>
    <property type="evidence" value="ECO:0007669"/>
    <property type="project" value="UniProtKB-KW"/>
</dbReference>
<feature type="signal peptide" evidence="1">
    <location>
        <begin position="1"/>
        <end position="20"/>
    </location>
</feature>
<keyword evidence="2" id="KW-0489">Methyltransferase</keyword>
<sequence>MKRFLAAALLAAVSTAPAVAAEAAKAPDAALKAAIASSSRTPDNVKRDVYRHPYETLTFFGIRPDMTVVELAPGGGWYTEILAPYLRDKGKLIAAGATPESKSPNTAKAGERFKQRLDANPTAYGKVQLGAFEPGAGVFNYAAPGSADMVLTFRNLHNWMEGGDEKLKALLASVHTALKPGGVFGVVEHRLPASQKQDATASSGYMHEAYVIKLIEGAGFKLAEKSEINANPKDTADHKNGVWALPPTYANKDEDRAKYAAIGESDRMTLKFVKR</sequence>